<dbReference type="NCBIfam" id="TIGR00757">
    <property type="entry name" value="RNaseEG"/>
    <property type="match status" value="1"/>
</dbReference>
<evidence type="ECO:0000256" key="1">
    <source>
        <dbReference type="ARBA" id="ARBA00001946"/>
    </source>
</evidence>
<keyword evidence="5" id="KW-0479">Metal-binding</keyword>
<protein>
    <submittedName>
        <fullName evidence="12">Ribonuclease G</fullName>
        <ecNumber evidence="12">3.1.26.-</ecNumber>
    </submittedName>
</protein>
<comment type="cofactor">
    <cofactor evidence="1">
        <name>Mg(2+)</name>
        <dbReference type="ChEBI" id="CHEBI:18420"/>
    </cofactor>
</comment>
<evidence type="ECO:0000256" key="7">
    <source>
        <dbReference type="ARBA" id="ARBA00022801"/>
    </source>
</evidence>
<dbReference type="SUPFAM" id="SSF50249">
    <property type="entry name" value="Nucleic acid-binding proteins"/>
    <property type="match status" value="1"/>
</dbReference>
<dbReference type="GO" id="GO:0006364">
    <property type="term" value="P:rRNA processing"/>
    <property type="evidence" value="ECO:0007669"/>
    <property type="project" value="TreeGrafter"/>
</dbReference>
<keyword evidence="4" id="KW-0540">Nuclease</keyword>
<evidence type="ECO:0000256" key="9">
    <source>
        <dbReference type="ARBA" id="ARBA00022884"/>
    </source>
</evidence>
<evidence type="ECO:0000313" key="12">
    <source>
        <dbReference type="EMBL" id="NIK89162.1"/>
    </source>
</evidence>
<evidence type="ECO:0000256" key="3">
    <source>
        <dbReference type="ARBA" id="ARBA00022519"/>
    </source>
</evidence>
<evidence type="ECO:0000256" key="5">
    <source>
        <dbReference type="ARBA" id="ARBA00022723"/>
    </source>
</evidence>
<dbReference type="Proteomes" id="UP000570514">
    <property type="component" value="Unassembled WGS sequence"/>
</dbReference>
<dbReference type="EC" id="3.1.26.-" evidence="12"/>
<dbReference type="GO" id="GO:0003723">
    <property type="term" value="F:RNA binding"/>
    <property type="evidence" value="ECO:0007669"/>
    <property type="project" value="UniProtKB-KW"/>
</dbReference>
<proteinExistence type="predicted"/>
<keyword evidence="6" id="KW-0255">Endonuclease</keyword>
<dbReference type="AlphaFoldDB" id="A0A846N1R7"/>
<keyword evidence="8" id="KW-0460">Magnesium</keyword>
<comment type="caution">
    <text evidence="12">The sequence shown here is derived from an EMBL/GenBank/DDBJ whole genome shotgun (WGS) entry which is preliminary data.</text>
</comment>
<evidence type="ECO:0000313" key="13">
    <source>
        <dbReference type="Proteomes" id="UP000570514"/>
    </source>
</evidence>
<dbReference type="Gene3D" id="2.40.50.140">
    <property type="entry name" value="Nucleic acid-binding proteins"/>
    <property type="match status" value="1"/>
</dbReference>
<dbReference type="InterPro" id="IPR003029">
    <property type="entry name" value="S1_domain"/>
</dbReference>
<feature type="domain" description="S1 motif" evidence="11">
    <location>
        <begin position="43"/>
        <end position="120"/>
    </location>
</feature>
<organism evidence="12 13">
    <name type="scientific">Rhizomicrobium palustre</name>
    <dbReference type="NCBI Taxonomy" id="189966"/>
    <lineage>
        <taxon>Bacteria</taxon>
        <taxon>Pseudomonadati</taxon>
        <taxon>Pseudomonadota</taxon>
        <taxon>Alphaproteobacteria</taxon>
        <taxon>Micropepsales</taxon>
        <taxon>Micropepsaceae</taxon>
        <taxon>Rhizomicrobium</taxon>
    </lineage>
</organism>
<gene>
    <name evidence="12" type="ORF">FHS83_002480</name>
</gene>
<accession>A0A846N1R7</accession>
<reference evidence="12 13" key="1">
    <citation type="submission" date="2020-03" db="EMBL/GenBank/DDBJ databases">
        <title>Genomic Encyclopedia of Type Strains, Phase IV (KMG-IV): sequencing the most valuable type-strain genomes for metagenomic binning, comparative biology and taxonomic classification.</title>
        <authorList>
            <person name="Goeker M."/>
        </authorList>
    </citation>
    <scope>NUCLEOTIDE SEQUENCE [LARGE SCALE GENOMIC DNA]</scope>
    <source>
        <strain evidence="12 13">DSM 19867</strain>
    </source>
</reference>
<dbReference type="SMART" id="SM00316">
    <property type="entry name" value="S1"/>
    <property type="match status" value="1"/>
</dbReference>
<keyword evidence="13" id="KW-1185">Reference proteome</keyword>
<dbReference type="GO" id="GO:0005737">
    <property type="term" value="C:cytoplasm"/>
    <property type="evidence" value="ECO:0007669"/>
    <property type="project" value="TreeGrafter"/>
</dbReference>
<dbReference type="GO" id="GO:0016787">
    <property type="term" value="F:hydrolase activity"/>
    <property type="evidence" value="ECO:0007669"/>
    <property type="project" value="UniProtKB-KW"/>
</dbReference>
<dbReference type="EMBL" id="JAASRM010000001">
    <property type="protein sequence ID" value="NIK89162.1"/>
    <property type="molecule type" value="Genomic_DNA"/>
</dbReference>
<name>A0A846N1R7_9PROT</name>
<dbReference type="GO" id="GO:0004540">
    <property type="term" value="F:RNA nuclease activity"/>
    <property type="evidence" value="ECO:0007669"/>
    <property type="project" value="InterPro"/>
</dbReference>
<dbReference type="GO" id="GO:0046872">
    <property type="term" value="F:metal ion binding"/>
    <property type="evidence" value="ECO:0007669"/>
    <property type="project" value="UniProtKB-KW"/>
</dbReference>
<dbReference type="PANTHER" id="PTHR30001">
    <property type="entry name" value="RIBONUCLEASE"/>
    <property type="match status" value="1"/>
</dbReference>
<dbReference type="InterPro" id="IPR012340">
    <property type="entry name" value="NA-bd_OB-fold"/>
</dbReference>
<dbReference type="PROSITE" id="PS50126">
    <property type="entry name" value="S1"/>
    <property type="match status" value="1"/>
</dbReference>
<dbReference type="GO" id="GO:0004519">
    <property type="term" value="F:endonuclease activity"/>
    <property type="evidence" value="ECO:0007669"/>
    <property type="project" value="UniProtKB-KW"/>
</dbReference>
<keyword evidence="7 12" id="KW-0378">Hydrolase</keyword>
<dbReference type="PANTHER" id="PTHR30001:SF1">
    <property type="entry name" value="RIBONUCLEASE E_G-LIKE PROTEIN, CHLOROPLASTIC"/>
    <property type="match status" value="1"/>
</dbReference>
<evidence type="ECO:0000256" key="8">
    <source>
        <dbReference type="ARBA" id="ARBA00022842"/>
    </source>
</evidence>
<dbReference type="Gene3D" id="3.40.1260.20">
    <property type="entry name" value="Ribonuclease E, catalytic domain"/>
    <property type="match status" value="1"/>
</dbReference>
<keyword evidence="2" id="KW-1003">Cell membrane</keyword>
<evidence type="ECO:0000256" key="2">
    <source>
        <dbReference type="ARBA" id="ARBA00022475"/>
    </source>
</evidence>
<dbReference type="InterPro" id="IPR019307">
    <property type="entry name" value="RNA-bd_AU-1/RNase_E/G"/>
</dbReference>
<keyword evidence="3" id="KW-0997">Cell inner membrane</keyword>
<keyword evidence="10" id="KW-0472">Membrane</keyword>
<dbReference type="InterPro" id="IPR004659">
    <property type="entry name" value="RNase_E/G"/>
</dbReference>
<sequence length="486" mass="52364">MAQEIRINVSAGEVRVAVVEDGRLEALSCTRLLGTEESAGHVGDIVLGRVVRVVPAVQAAFVEIGRDRAGFLGAREARCLAPAEGEVELSISQILREGDKVLVQIVKDPIGDKGARLTANVTIPGRLCVFTPLQPGVGISRRIEDEAERLRLAEIGEALFASEFKGGCILRTAAVGASEEDLREDLLRLEEEWGEISAARKSAGVPSTLRRDLGPIERALRDIVHDTTSSILIDNAVAAEKARAYCREAMPGVEGRIAVYNDSLPLFADLESDIDGLILPRVPLKCGGWLTVEGTEALTAIDVNSGSFTHSSAVEDTGLAVNLEAAAEIGRQLRLRGVGGLIVIDFIHMREPSHYERVLAALGQSLARDGVPVNIGKVTDFGLVEVTRKRVRESLVQLWSEDCGTCHGLGITRRPEAVAMDLIRRVEETARVAPGKPILVTAAPSVIAWLLVHEAMDALSRAGIGRISLEEDARYPRERFEVGTRG</sequence>
<dbReference type="RefSeq" id="WP_167083275.1">
    <property type="nucleotide sequence ID" value="NZ_BAAADC010000001.1"/>
</dbReference>
<keyword evidence="9" id="KW-0694">RNA-binding</keyword>
<dbReference type="Pfam" id="PF10150">
    <property type="entry name" value="RNase_E_G"/>
    <property type="match status" value="1"/>
</dbReference>
<dbReference type="CDD" id="cd04453">
    <property type="entry name" value="S1_RNase_E"/>
    <property type="match status" value="1"/>
</dbReference>
<evidence type="ECO:0000256" key="6">
    <source>
        <dbReference type="ARBA" id="ARBA00022759"/>
    </source>
</evidence>
<evidence type="ECO:0000256" key="10">
    <source>
        <dbReference type="ARBA" id="ARBA00023136"/>
    </source>
</evidence>
<evidence type="ECO:0000256" key="4">
    <source>
        <dbReference type="ARBA" id="ARBA00022722"/>
    </source>
</evidence>
<evidence type="ECO:0000259" key="11">
    <source>
        <dbReference type="PROSITE" id="PS50126"/>
    </source>
</evidence>